<dbReference type="Proteomes" id="UP000055048">
    <property type="component" value="Unassembled WGS sequence"/>
</dbReference>
<name>A0A0V0U9X4_9BILA</name>
<comment type="caution">
    <text evidence="1">The sequence shown here is derived from an EMBL/GenBank/DDBJ whole genome shotgun (WGS) entry which is preliminary data.</text>
</comment>
<dbReference type="AlphaFoldDB" id="A0A0V0U9X4"/>
<dbReference type="EMBL" id="JYDJ01000039">
    <property type="protein sequence ID" value="KRX47671.1"/>
    <property type="molecule type" value="Genomic_DNA"/>
</dbReference>
<proteinExistence type="predicted"/>
<dbReference type="OrthoDB" id="10511551at2759"/>
<evidence type="ECO:0000313" key="2">
    <source>
        <dbReference type="Proteomes" id="UP000055048"/>
    </source>
</evidence>
<reference evidence="1 2" key="1">
    <citation type="submission" date="2015-01" db="EMBL/GenBank/DDBJ databases">
        <title>Evolution of Trichinella species and genotypes.</title>
        <authorList>
            <person name="Korhonen P.K."/>
            <person name="Edoardo P."/>
            <person name="Giuseppe L.R."/>
            <person name="Gasser R.B."/>
        </authorList>
    </citation>
    <scope>NUCLEOTIDE SEQUENCE [LARGE SCALE GENOMIC DNA]</scope>
    <source>
        <strain evidence="1">ISS417</strain>
    </source>
</reference>
<sequence>MKITYQSKSRVHDYSMNRDRMMIVQIEMFICKNGYSKFLKLKNGKWKLKHLFINGSALNNYSQRTKAQIQIQIKSILADVMKQ</sequence>
<gene>
    <name evidence="1" type="ORF">T05_1929</name>
</gene>
<protein>
    <submittedName>
        <fullName evidence="1">Uncharacterized protein</fullName>
    </submittedName>
</protein>
<evidence type="ECO:0000313" key="1">
    <source>
        <dbReference type="EMBL" id="KRX47671.1"/>
    </source>
</evidence>
<keyword evidence="2" id="KW-1185">Reference proteome</keyword>
<organism evidence="1 2">
    <name type="scientific">Trichinella murrelli</name>
    <dbReference type="NCBI Taxonomy" id="144512"/>
    <lineage>
        <taxon>Eukaryota</taxon>
        <taxon>Metazoa</taxon>
        <taxon>Ecdysozoa</taxon>
        <taxon>Nematoda</taxon>
        <taxon>Enoplea</taxon>
        <taxon>Dorylaimia</taxon>
        <taxon>Trichinellida</taxon>
        <taxon>Trichinellidae</taxon>
        <taxon>Trichinella</taxon>
    </lineage>
</organism>
<accession>A0A0V0U9X4</accession>